<comment type="similarity">
    <text evidence="2">Belongs to the POMP/UMP1 family.</text>
</comment>
<dbReference type="PANTHER" id="PTHR12828:SF3">
    <property type="entry name" value="PROTEASOME MATURATION PROTEIN"/>
    <property type="match status" value="1"/>
</dbReference>
<name>A0A4U1EYF4_MONMO</name>
<evidence type="ECO:0000313" key="3">
    <source>
        <dbReference type="EMBL" id="TKC41803.1"/>
    </source>
</evidence>
<comment type="caution">
    <text evidence="3">The sequence shown here is derived from an EMBL/GenBank/DDBJ whole genome shotgun (WGS) entry which is preliminary data.</text>
</comment>
<dbReference type="GO" id="GO:0043248">
    <property type="term" value="P:proteasome assembly"/>
    <property type="evidence" value="ECO:0007669"/>
    <property type="project" value="InterPro"/>
</dbReference>
<keyword evidence="1" id="KW-0143">Chaperone</keyword>
<dbReference type="GO" id="GO:0005737">
    <property type="term" value="C:cytoplasm"/>
    <property type="evidence" value="ECO:0007669"/>
    <property type="project" value="TreeGrafter"/>
</dbReference>
<dbReference type="Pfam" id="PF05348">
    <property type="entry name" value="UMP1"/>
    <property type="match status" value="1"/>
</dbReference>
<dbReference type="PANTHER" id="PTHR12828">
    <property type="entry name" value="PROTEASOME MATURATION PROTEIN UMP1"/>
    <property type="match status" value="1"/>
</dbReference>
<reference evidence="4" key="1">
    <citation type="journal article" date="2019" name="IScience">
        <title>Narwhal Genome Reveals Long-Term Low Genetic Diversity despite Current Large Abundance Size.</title>
        <authorList>
            <person name="Westbury M.V."/>
            <person name="Petersen B."/>
            <person name="Garde E."/>
            <person name="Heide-Jorgensen M.P."/>
            <person name="Lorenzen E.D."/>
        </authorList>
    </citation>
    <scope>NUCLEOTIDE SEQUENCE [LARGE SCALE GENOMIC DNA]</scope>
</reference>
<dbReference type="Proteomes" id="UP000308365">
    <property type="component" value="Unassembled WGS sequence"/>
</dbReference>
<sequence length="97" mass="11051">MDSIPVSELSASGPFESRDLLSKYFSYGLFALIELQMEFNAVEHVQYLPFFPSSNLTLDMLRGNDEAIGFQDIFNDPSQNDVMKEPDLMVEYNFGLL</sequence>
<organism evidence="3 4">
    <name type="scientific">Monodon monoceros</name>
    <name type="common">Narwhal</name>
    <name type="synonym">Ceratodon monodon</name>
    <dbReference type="NCBI Taxonomy" id="40151"/>
    <lineage>
        <taxon>Eukaryota</taxon>
        <taxon>Metazoa</taxon>
        <taxon>Chordata</taxon>
        <taxon>Craniata</taxon>
        <taxon>Vertebrata</taxon>
        <taxon>Euteleostomi</taxon>
        <taxon>Mammalia</taxon>
        <taxon>Eutheria</taxon>
        <taxon>Laurasiatheria</taxon>
        <taxon>Artiodactyla</taxon>
        <taxon>Whippomorpha</taxon>
        <taxon>Cetacea</taxon>
        <taxon>Odontoceti</taxon>
        <taxon>Monodontidae</taxon>
        <taxon>Monodon</taxon>
    </lineage>
</organism>
<dbReference type="InterPro" id="IPR008012">
    <property type="entry name" value="Ump1"/>
</dbReference>
<evidence type="ECO:0000256" key="1">
    <source>
        <dbReference type="ARBA" id="ARBA00023186"/>
    </source>
</evidence>
<gene>
    <name evidence="3" type="ORF">EI555_017483</name>
</gene>
<dbReference type="EMBL" id="RWIC01000605">
    <property type="protein sequence ID" value="TKC41803.1"/>
    <property type="molecule type" value="Genomic_DNA"/>
</dbReference>
<dbReference type="GO" id="GO:0005634">
    <property type="term" value="C:nucleus"/>
    <property type="evidence" value="ECO:0007669"/>
    <property type="project" value="TreeGrafter"/>
</dbReference>
<protein>
    <submittedName>
        <fullName evidence="3">Uncharacterized protein</fullName>
    </submittedName>
</protein>
<evidence type="ECO:0000256" key="2">
    <source>
        <dbReference type="ARBA" id="ARBA00043974"/>
    </source>
</evidence>
<accession>A0A4U1EYF4</accession>
<evidence type="ECO:0000313" key="4">
    <source>
        <dbReference type="Proteomes" id="UP000308365"/>
    </source>
</evidence>
<proteinExistence type="inferred from homology"/>
<dbReference type="AlphaFoldDB" id="A0A4U1EYF4"/>